<keyword evidence="2 7" id="KW-0328">Glycosyltransferase</keyword>
<dbReference type="PANTHER" id="PTHR43867:SF2">
    <property type="entry name" value="CELLULOSE SYNTHASE CATALYTIC SUBUNIT A [UDP-FORMING]"/>
    <property type="match status" value="1"/>
</dbReference>
<comment type="pathway">
    <text evidence="7">Glycan metabolism; bacterial cellulose biosynthesis.</text>
</comment>
<feature type="domain" description="Glycosyltransferase 2-like" evidence="8">
    <location>
        <begin position="192"/>
        <end position="379"/>
    </location>
</feature>
<feature type="transmembrane region" description="Helical" evidence="7">
    <location>
        <begin position="83"/>
        <end position="99"/>
    </location>
</feature>
<dbReference type="Proteomes" id="UP000005522">
    <property type="component" value="Plasmid megap mpAca1.1"/>
</dbReference>
<keyword evidence="7" id="KW-0135">Cellulose biosynthesis</keyword>
<dbReference type="InterPro" id="IPR029044">
    <property type="entry name" value="Nucleotide-diphossugar_trans"/>
</dbReference>
<evidence type="ECO:0000259" key="8">
    <source>
        <dbReference type="Pfam" id="PF00535"/>
    </source>
</evidence>
<dbReference type="EMBL" id="CP005987">
    <property type="protein sequence ID" value="AIA56633.1"/>
    <property type="molecule type" value="Genomic_DNA"/>
</dbReference>
<gene>
    <name evidence="9" type="ORF">Acaty_m0060</name>
</gene>
<keyword evidence="6 7" id="KW-0472">Membrane</keyword>
<dbReference type="SUPFAM" id="SSF53448">
    <property type="entry name" value="Nucleotide-diphospho-sugar transferases"/>
    <property type="match status" value="1"/>
</dbReference>
<keyword evidence="7" id="KW-0997">Cell inner membrane</keyword>
<accession>A0A059ZYV3</accession>
<dbReference type="InterPro" id="IPR050321">
    <property type="entry name" value="Glycosyltr_2/OpgH_subfam"/>
</dbReference>
<evidence type="ECO:0000256" key="6">
    <source>
        <dbReference type="ARBA" id="ARBA00023136"/>
    </source>
</evidence>
<feature type="transmembrane region" description="Helical" evidence="7">
    <location>
        <begin position="56"/>
        <end position="77"/>
    </location>
</feature>
<evidence type="ECO:0000256" key="4">
    <source>
        <dbReference type="ARBA" id="ARBA00022692"/>
    </source>
</evidence>
<dbReference type="GO" id="GO:0016760">
    <property type="term" value="F:cellulose synthase (UDP-forming) activity"/>
    <property type="evidence" value="ECO:0007669"/>
    <property type="project" value="UniProtKB-EC"/>
</dbReference>
<evidence type="ECO:0000313" key="10">
    <source>
        <dbReference type="Proteomes" id="UP000005522"/>
    </source>
</evidence>
<reference evidence="9 10" key="1">
    <citation type="journal article" date="2009" name="J. Bacteriol.">
        <title>Draft genome sequence of the extremely acidophilic bacterium Acidithiobacillus caldus ATCC 51756 reveals metabolic versatility in the genus Acidithiobacillus.</title>
        <authorList>
            <person name="Valdes J."/>
            <person name="Quatrini R."/>
            <person name="Hallberg K."/>
            <person name="Dopson M."/>
            <person name="Valenzuela P.D."/>
            <person name="Holmes D.S."/>
        </authorList>
    </citation>
    <scope>NUCLEOTIDE SEQUENCE [LARGE SCALE GENOMIC DNA]</scope>
    <source>
        <strain evidence="10">ATCC 51756 / DSM 8584 / KU</strain>
        <plasmid evidence="10">megaPlasmid mpAca1.1</plasmid>
    </source>
</reference>
<feature type="transmembrane region" description="Helical" evidence="7">
    <location>
        <begin position="149"/>
        <end position="168"/>
    </location>
</feature>
<evidence type="ECO:0000256" key="7">
    <source>
        <dbReference type="RuleBase" id="RU365020"/>
    </source>
</evidence>
<evidence type="ECO:0000256" key="2">
    <source>
        <dbReference type="ARBA" id="ARBA00022676"/>
    </source>
</evidence>
<protein>
    <recommendedName>
        <fullName evidence="7">Cellulose synthase catalytic subunit [UDP-forming]</fullName>
        <ecNumber evidence="7">2.4.1.12</ecNumber>
    </recommendedName>
</protein>
<feature type="transmembrane region" description="Helical" evidence="7">
    <location>
        <begin position="598"/>
        <end position="619"/>
    </location>
</feature>
<evidence type="ECO:0000256" key="5">
    <source>
        <dbReference type="ARBA" id="ARBA00022989"/>
    </source>
</evidence>
<keyword evidence="9" id="KW-0614">Plasmid</keyword>
<feature type="transmembrane region" description="Helical" evidence="7">
    <location>
        <begin position="495"/>
        <end position="514"/>
    </location>
</feature>
<comment type="cofactor">
    <cofactor evidence="7">
        <name>Mg(2+)</name>
        <dbReference type="ChEBI" id="CHEBI:18420"/>
    </cofactor>
</comment>
<feature type="transmembrane region" description="Helical" evidence="7">
    <location>
        <begin position="571"/>
        <end position="592"/>
    </location>
</feature>
<keyword evidence="4 7" id="KW-0812">Transmembrane</keyword>
<dbReference type="GO" id="GO:0006011">
    <property type="term" value="P:UDP-alpha-D-glucose metabolic process"/>
    <property type="evidence" value="ECO:0007669"/>
    <property type="project" value="InterPro"/>
</dbReference>
<sequence>MRIDFLSRSVVQSRRSPARPSLRRYIVGISQSFQKVAPFQLYDYVQSKIKLTVTPWITYLGITFAMIMIVCLAEFQIPLPDQYVVSGMLLTLMLSLYNWDLHKRSDISTTLSRYAIIFCSAYFGWHYLYWRATQTMPYGYGIASEVAGWTLLLAEAYGFIMLMFNHLVNIHPVSHPIPDLPKDEHNLPFVDVFIPTYNEDINVILPTLAATVNLDYPSSRFTVWLLDDGGTDQKCNQSDSAKAALAKKRRDNLRSLAAQYGAKYLTRSNNAHAKSGNINNALTKSQGDLVAIFDCDHIPTRDFLKNTVPFFLRDEKLFLVQTPHNFVSQDPIEKNLNIPKGPGENELFYEVMQPGLDFWETSYFCGSAAVLRQPILKSLGGIAGLTITEDAETTIDAMKRGYRTLYLNKAMVSGLQPETVTGMIVQRVRWGTGMLQIFLLKNPWTQKGLTFVQRLLYTNLIVYWLFAYSRLALMLAPPAYLIFGITLCETTPSQLLAYLAPYLLSSLIVAQHYYRRVRWPFISQVYETLQSIFIAHAMVKVFLKPRSPSFKVTPKGEFLDRHFLSVASRPFYVLLVVNIVAIFSGIGLLQTPGAHIDAILFVLFWAVLDSLFLLAVLGVTHEKPQRRTAARVGLRKPIKLILSDGSLIDASTEDISWRGARVLPEFWTEFERNTVVSVMLAPGKCLPVRLVDSSVTSRDHAGALAVEFVLENSEDVVLAVDWAYGASSDLVTMAHSRRRARSILGALWLFVRLATLSGPRHIGHLLTTARLPNIQWKRMATDGLVIAHKVLRRWSIARWRSLRAKTPDRVNAQPVSRPSTAVGAEINAGPIEGDWDIPPVALEGGRA</sequence>
<comment type="catalytic activity">
    <reaction evidence="7">
        <text>[(1-&gt;4)-beta-D-glucosyl](n) + UDP-alpha-D-glucose = [(1-&gt;4)-beta-D-glucosyl](n+1) + UDP + H(+)</text>
        <dbReference type="Rhea" id="RHEA:19929"/>
        <dbReference type="Rhea" id="RHEA-COMP:10033"/>
        <dbReference type="Rhea" id="RHEA-COMP:10034"/>
        <dbReference type="ChEBI" id="CHEBI:15378"/>
        <dbReference type="ChEBI" id="CHEBI:18246"/>
        <dbReference type="ChEBI" id="CHEBI:58223"/>
        <dbReference type="ChEBI" id="CHEBI:58885"/>
        <dbReference type="EC" id="2.4.1.12"/>
    </reaction>
</comment>
<dbReference type="EC" id="2.4.1.12" evidence="7"/>
<keyword evidence="3 7" id="KW-0808">Transferase</keyword>
<proteinExistence type="predicted"/>
<dbReference type="InterPro" id="IPR003919">
    <property type="entry name" value="Cell_synth_A"/>
</dbReference>
<dbReference type="GO" id="GO:0005886">
    <property type="term" value="C:plasma membrane"/>
    <property type="evidence" value="ECO:0007669"/>
    <property type="project" value="UniProtKB-SubCell"/>
</dbReference>
<dbReference type="GO" id="GO:0030244">
    <property type="term" value="P:cellulose biosynthetic process"/>
    <property type="evidence" value="ECO:0007669"/>
    <property type="project" value="UniProtKB-KW"/>
</dbReference>
<feature type="transmembrane region" description="Helical" evidence="7">
    <location>
        <begin position="461"/>
        <end position="483"/>
    </location>
</feature>
<dbReference type="KEGG" id="acz:Acaty_m0060"/>
<dbReference type="PRINTS" id="PR01439">
    <property type="entry name" value="CELLSNTHASEA"/>
</dbReference>
<evidence type="ECO:0000256" key="3">
    <source>
        <dbReference type="ARBA" id="ARBA00022679"/>
    </source>
</evidence>
<keyword evidence="7" id="KW-1003">Cell membrane</keyword>
<geneLocation type="plasmid" evidence="10">
    <name>megaPlasmid mpAca1.1</name>
</geneLocation>
<dbReference type="PANTHER" id="PTHR43867">
    <property type="entry name" value="CELLULOSE SYNTHASE CATALYTIC SUBUNIT A [UDP-FORMING]"/>
    <property type="match status" value="1"/>
</dbReference>
<evidence type="ECO:0000313" key="9">
    <source>
        <dbReference type="EMBL" id="AIA56633.1"/>
    </source>
</evidence>
<dbReference type="Gene3D" id="3.90.550.10">
    <property type="entry name" value="Spore Coat Polysaccharide Biosynthesis Protein SpsA, Chain A"/>
    <property type="match status" value="1"/>
</dbReference>
<dbReference type="CDD" id="cd06421">
    <property type="entry name" value="CESA_CelA_like"/>
    <property type="match status" value="1"/>
</dbReference>
<evidence type="ECO:0000256" key="1">
    <source>
        <dbReference type="ARBA" id="ARBA00004141"/>
    </source>
</evidence>
<comment type="subcellular location">
    <subcellularLocation>
        <location evidence="7">Cell inner membrane</location>
    </subcellularLocation>
    <subcellularLocation>
        <location evidence="1">Membrane</location>
        <topology evidence="1">Multi-pass membrane protein</topology>
    </subcellularLocation>
</comment>
<dbReference type="HOGENOM" id="CLU_011907_0_1_6"/>
<dbReference type="Gene3D" id="2.40.10.220">
    <property type="entry name" value="predicted glycosyltransferase like domains"/>
    <property type="match status" value="1"/>
</dbReference>
<dbReference type="GO" id="GO:0035438">
    <property type="term" value="F:cyclic-di-GMP binding"/>
    <property type="evidence" value="ECO:0007669"/>
    <property type="project" value="InterPro"/>
</dbReference>
<dbReference type="UniPathway" id="UPA00694"/>
<dbReference type="AlphaFoldDB" id="A0A059ZYV3"/>
<dbReference type="InterPro" id="IPR001173">
    <property type="entry name" value="Glyco_trans_2-like"/>
</dbReference>
<keyword evidence="7" id="KW-0973">c-di-GMP</keyword>
<organism evidence="9 10">
    <name type="scientific">Acidithiobacillus caldus (strain ATCC 51756 / DSM 8584 / KU)</name>
    <dbReference type="NCBI Taxonomy" id="637389"/>
    <lineage>
        <taxon>Bacteria</taxon>
        <taxon>Pseudomonadati</taxon>
        <taxon>Pseudomonadota</taxon>
        <taxon>Acidithiobacillia</taxon>
        <taxon>Acidithiobacillales</taxon>
        <taxon>Acidithiobacillaceae</taxon>
        <taxon>Acidithiobacillus</taxon>
    </lineage>
</organism>
<name>A0A059ZYV3_ACICK</name>
<comment type="function">
    <text evidence="7">Catalytic subunit of cellulose synthase. It polymerizes uridine 5'-diphosphate glucose to cellulose.</text>
</comment>
<dbReference type="Pfam" id="PF00535">
    <property type="entry name" value="Glycos_transf_2"/>
    <property type="match status" value="1"/>
</dbReference>
<dbReference type="eggNOG" id="COG1215">
    <property type="taxonomic scope" value="Bacteria"/>
</dbReference>
<feature type="transmembrane region" description="Helical" evidence="7">
    <location>
        <begin position="111"/>
        <end position="129"/>
    </location>
</feature>
<dbReference type="NCBIfam" id="TIGR03030">
    <property type="entry name" value="CelA"/>
    <property type="match status" value="1"/>
</dbReference>
<keyword evidence="5 7" id="KW-1133">Transmembrane helix</keyword>